<keyword evidence="2" id="KW-1185">Reference proteome</keyword>
<name>A0ABP8BJG2_9ACTN</name>
<reference evidence="2" key="1">
    <citation type="journal article" date="2019" name="Int. J. Syst. Evol. Microbiol.">
        <title>The Global Catalogue of Microorganisms (GCM) 10K type strain sequencing project: providing services to taxonomists for standard genome sequencing and annotation.</title>
        <authorList>
            <consortium name="The Broad Institute Genomics Platform"/>
            <consortium name="The Broad Institute Genome Sequencing Center for Infectious Disease"/>
            <person name="Wu L."/>
            <person name="Ma J."/>
        </authorList>
    </citation>
    <scope>NUCLEOTIDE SEQUENCE [LARGE SCALE GENOMIC DNA]</scope>
    <source>
        <strain evidence="2">JCM 17388</strain>
    </source>
</reference>
<organism evidence="1 2">
    <name type="scientific">Streptosporangium oxazolinicum</name>
    <dbReference type="NCBI Taxonomy" id="909287"/>
    <lineage>
        <taxon>Bacteria</taxon>
        <taxon>Bacillati</taxon>
        <taxon>Actinomycetota</taxon>
        <taxon>Actinomycetes</taxon>
        <taxon>Streptosporangiales</taxon>
        <taxon>Streptosporangiaceae</taxon>
        <taxon>Streptosporangium</taxon>
    </lineage>
</organism>
<dbReference type="EMBL" id="BAABAQ010000018">
    <property type="protein sequence ID" value="GAA4208299.1"/>
    <property type="molecule type" value="Genomic_DNA"/>
</dbReference>
<proteinExistence type="predicted"/>
<accession>A0ABP8BJG2</accession>
<gene>
    <name evidence="1" type="ORF">GCM10022252_73260</name>
</gene>
<evidence type="ECO:0000313" key="1">
    <source>
        <dbReference type="EMBL" id="GAA4208299.1"/>
    </source>
</evidence>
<evidence type="ECO:0000313" key="2">
    <source>
        <dbReference type="Proteomes" id="UP001501251"/>
    </source>
</evidence>
<comment type="caution">
    <text evidence="1">The sequence shown here is derived from an EMBL/GenBank/DDBJ whole genome shotgun (WGS) entry which is preliminary data.</text>
</comment>
<protein>
    <submittedName>
        <fullName evidence="1">Uncharacterized protein</fullName>
    </submittedName>
</protein>
<dbReference type="Proteomes" id="UP001501251">
    <property type="component" value="Unassembled WGS sequence"/>
</dbReference>
<sequence length="179" mass="20065">MEYGLDGDARVYWTAQGWVFYGIVDGDWTCGVEVLLDGRAGMTLADRPLRILNRSIDQRLEAHALLLAVHRWPHLALELALPQGRTPALVGTDLLPWVDEASGPTDLWWFDGASAVHLHLSNWWTKDHDIWVARCFSRDATALNQIKEPLLNEVTGLLEPDEMWCSLCGRCTASGRPCS</sequence>